<gene>
    <name evidence="4" type="ORF">QLQ12_11815</name>
</gene>
<dbReference type="RefSeq" id="WP_282759355.1">
    <property type="nucleotide sequence ID" value="NZ_JASCTH010000006.1"/>
</dbReference>
<evidence type="ECO:0000256" key="3">
    <source>
        <dbReference type="SAM" id="MobiDB-lite"/>
    </source>
</evidence>
<proteinExistence type="inferred from homology"/>
<feature type="region of interest" description="Disordered" evidence="3">
    <location>
        <begin position="349"/>
        <end position="371"/>
    </location>
</feature>
<protein>
    <submittedName>
        <fullName evidence="4">Cytochrome P450</fullName>
    </submittedName>
</protein>
<dbReference type="EMBL" id="JASCTH010000006">
    <property type="protein sequence ID" value="MDI6099279.1"/>
    <property type="molecule type" value="Genomic_DNA"/>
</dbReference>
<dbReference type="PROSITE" id="PS00086">
    <property type="entry name" value="CYTOCHROME_P450"/>
    <property type="match status" value="1"/>
</dbReference>
<dbReference type="SUPFAM" id="SSF48264">
    <property type="entry name" value="Cytochrome P450"/>
    <property type="match status" value="1"/>
</dbReference>
<dbReference type="Proteomes" id="UP001241758">
    <property type="component" value="Unassembled WGS sequence"/>
</dbReference>
<keyword evidence="2" id="KW-0349">Heme</keyword>
<keyword evidence="2" id="KW-0560">Oxidoreductase</keyword>
<keyword evidence="2" id="KW-0503">Monooxygenase</keyword>
<dbReference type="Pfam" id="PF00067">
    <property type="entry name" value="p450"/>
    <property type="match status" value="1"/>
</dbReference>
<evidence type="ECO:0000313" key="4">
    <source>
        <dbReference type="EMBL" id="MDI6099279.1"/>
    </source>
</evidence>
<keyword evidence="2" id="KW-0479">Metal-binding</keyword>
<dbReference type="PRINTS" id="PR00359">
    <property type="entry name" value="BP450"/>
</dbReference>
<dbReference type="Gene3D" id="1.10.630.10">
    <property type="entry name" value="Cytochrome P450"/>
    <property type="match status" value="1"/>
</dbReference>
<dbReference type="PANTHER" id="PTHR46696:SF6">
    <property type="entry name" value="P450, PUTATIVE (EUROFUNG)-RELATED"/>
    <property type="match status" value="1"/>
</dbReference>
<evidence type="ECO:0000256" key="2">
    <source>
        <dbReference type="RuleBase" id="RU000461"/>
    </source>
</evidence>
<accession>A0ABT6WHS5</accession>
<dbReference type="InterPro" id="IPR002397">
    <property type="entry name" value="Cyt_P450_B"/>
</dbReference>
<keyword evidence="5" id="KW-1185">Reference proteome</keyword>
<evidence type="ECO:0000256" key="1">
    <source>
        <dbReference type="ARBA" id="ARBA00010617"/>
    </source>
</evidence>
<organism evidence="4 5">
    <name type="scientific">Actinoplanes sandaracinus</name>
    <dbReference type="NCBI Taxonomy" id="3045177"/>
    <lineage>
        <taxon>Bacteria</taxon>
        <taxon>Bacillati</taxon>
        <taxon>Actinomycetota</taxon>
        <taxon>Actinomycetes</taxon>
        <taxon>Micromonosporales</taxon>
        <taxon>Micromonosporaceae</taxon>
        <taxon>Actinoplanes</taxon>
    </lineage>
</organism>
<dbReference type="PANTHER" id="PTHR46696">
    <property type="entry name" value="P450, PUTATIVE (EUROFUNG)-RELATED"/>
    <property type="match status" value="1"/>
</dbReference>
<dbReference type="InterPro" id="IPR001128">
    <property type="entry name" value="Cyt_P450"/>
</dbReference>
<sequence length="371" mass="40536">MRASPAQRVQTPDGTPAWLLTRFCDVRAALTDPRVSGSEVHSHGRDFTGYALPRELRTNLINSESPAHGRLRQSIAPGLTSDRIAPLGPHLRDTATRLLAPYLRRREPFDLVTRYAGPLTVELTRTWLNLPTTIGEQFSTWSAALIDPTPTTAPRARDSLATMRRLTHALIDAKRVDPADDLVSTLVHAHDTTSTLSHDELVSMVFYLLFVWHEASIDAIGNAVIALWHDPAGLAELRASGDVARAAVDELMRFDTAQPMAFRRFATTDLPIGDVTIPAGDTIVASLAAANRDPEAFTDPADLDLTRTPNPHLSFGHGIHGCPGATLARLHLQQAITAVVRTTAQLHPTGPSIRYRPGFRGRGPRELPMMP</sequence>
<evidence type="ECO:0000313" key="5">
    <source>
        <dbReference type="Proteomes" id="UP001241758"/>
    </source>
</evidence>
<keyword evidence="2" id="KW-0408">Iron</keyword>
<comment type="caution">
    <text evidence="4">The sequence shown here is derived from an EMBL/GenBank/DDBJ whole genome shotgun (WGS) entry which is preliminary data.</text>
</comment>
<dbReference type="InterPro" id="IPR017972">
    <property type="entry name" value="Cyt_P450_CS"/>
</dbReference>
<name>A0ABT6WHS5_9ACTN</name>
<comment type="similarity">
    <text evidence="1 2">Belongs to the cytochrome P450 family.</text>
</comment>
<reference evidence="4 5" key="1">
    <citation type="submission" date="2023-05" db="EMBL/GenBank/DDBJ databases">
        <title>Actinoplanes sp. NEAU-A12 genome sequencing.</title>
        <authorList>
            <person name="Wang Z.-S."/>
        </authorList>
    </citation>
    <scope>NUCLEOTIDE SEQUENCE [LARGE SCALE GENOMIC DNA]</scope>
    <source>
        <strain evidence="4 5">NEAU-A12</strain>
    </source>
</reference>
<dbReference type="InterPro" id="IPR036396">
    <property type="entry name" value="Cyt_P450_sf"/>
</dbReference>